<keyword evidence="6" id="KW-0255">Endonuclease</keyword>
<keyword evidence="1" id="KW-0645">Protease</keyword>
<accession>A0A225UNN1</accession>
<evidence type="ECO:0000256" key="8">
    <source>
        <dbReference type="ARBA" id="ARBA00022918"/>
    </source>
</evidence>
<keyword evidence="8" id="KW-0695">RNA-directed DNA polymerase</keyword>
<evidence type="ECO:0000256" key="1">
    <source>
        <dbReference type="ARBA" id="ARBA00022670"/>
    </source>
</evidence>
<gene>
    <name evidence="10" type="ORF">PHMEG_00035676</name>
</gene>
<dbReference type="GO" id="GO:0004519">
    <property type="term" value="F:endonuclease activity"/>
    <property type="evidence" value="ECO:0007669"/>
    <property type="project" value="UniProtKB-KW"/>
</dbReference>
<evidence type="ECO:0000256" key="2">
    <source>
        <dbReference type="ARBA" id="ARBA00022679"/>
    </source>
</evidence>
<keyword evidence="2" id="KW-0808">Transferase</keyword>
<dbReference type="SUPFAM" id="SSF56672">
    <property type="entry name" value="DNA/RNA polymerases"/>
    <property type="match status" value="1"/>
</dbReference>
<name>A0A225UNN1_9STRA</name>
<dbReference type="PANTHER" id="PTHR33064:SF37">
    <property type="entry name" value="RIBONUCLEASE H"/>
    <property type="match status" value="1"/>
</dbReference>
<dbReference type="OrthoDB" id="146525at2759"/>
<evidence type="ECO:0000256" key="7">
    <source>
        <dbReference type="ARBA" id="ARBA00022801"/>
    </source>
</evidence>
<dbReference type="InterPro" id="IPR043502">
    <property type="entry name" value="DNA/RNA_pol_sf"/>
</dbReference>
<evidence type="ECO:0000313" key="10">
    <source>
        <dbReference type="EMBL" id="OWY94560.1"/>
    </source>
</evidence>
<evidence type="ECO:0000256" key="3">
    <source>
        <dbReference type="ARBA" id="ARBA00022695"/>
    </source>
</evidence>
<keyword evidence="3" id="KW-0548">Nucleotidyltransferase</keyword>
<dbReference type="Pfam" id="PF17917">
    <property type="entry name" value="RT_RNaseH"/>
    <property type="match status" value="1"/>
</dbReference>
<keyword evidence="4" id="KW-0540">Nuclease</keyword>
<dbReference type="InterPro" id="IPR051320">
    <property type="entry name" value="Viral_Replic_Matur_Polypro"/>
</dbReference>
<dbReference type="GO" id="GO:0004190">
    <property type="term" value="F:aspartic-type endopeptidase activity"/>
    <property type="evidence" value="ECO:0007669"/>
    <property type="project" value="UniProtKB-KW"/>
</dbReference>
<feature type="domain" description="Reverse transcriptase RNase H-like" evidence="9">
    <location>
        <begin position="2"/>
        <end position="65"/>
    </location>
</feature>
<dbReference type="InterPro" id="IPR041373">
    <property type="entry name" value="RT_RNaseH"/>
</dbReference>
<evidence type="ECO:0000259" key="9">
    <source>
        <dbReference type="Pfam" id="PF17917"/>
    </source>
</evidence>
<dbReference type="EMBL" id="NBNE01014175">
    <property type="protein sequence ID" value="OWY94560.1"/>
    <property type="molecule type" value="Genomic_DNA"/>
</dbReference>
<dbReference type="Proteomes" id="UP000198211">
    <property type="component" value="Unassembled WGS sequence"/>
</dbReference>
<keyword evidence="11" id="KW-1185">Reference proteome</keyword>
<organism evidence="10 11">
    <name type="scientific">Phytophthora megakarya</name>
    <dbReference type="NCBI Taxonomy" id="4795"/>
    <lineage>
        <taxon>Eukaryota</taxon>
        <taxon>Sar</taxon>
        <taxon>Stramenopiles</taxon>
        <taxon>Oomycota</taxon>
        <taxon>Peronosporomycetes</taxon>
        <taxon>Peronosporales</taxon>
        <taxon>Peronosporaceae</taxon>
        <taxon>Phytophthora</taxon>
    </lineage>
</organism>
<dbReference type="PANTHER" id="PTHR33064">
    <property type="entry name" value="POL PROTEIN"/>
    <property type="match status" value="1"/>
</dbReference>
<evidence type="ECO:0000256" key="6">
    <source>
        <dbReference type="ARBA" id="ARBA00022759"/>
    </source>
</evidence>
<proteinExistence type="predicted"/>
<protein>
    <recommendedName>
        <fullName evidence="9">Reverse transcriptase RNase H-like domain-containing protein</fullName>
    </recommendedName>
</protein>
<evidence type="ECO:0000256" key="5">
    <source>
        <dbReference type="ARBA" id="ARBA00022750"/>
    </source>
</evidence>
<dbReference type="GO" id="GO:0006508">
    <property type="term" value="P:proteolysis"/>
    <property type="evidence" value="ECO:0007669"/>
    <property type="project" value="UniProtKB-KW"/>
</dbReference>
<keyword evidence="7" id="KW-0378">Hydrolase</keyword>
<reference evidence="11" key="1">
    <citation type="submission" date="2017-03" db="EMBL/GenBank/DDBJ databases">
        <title>Phytopthora megakarya and P. palmivora, two closely related causual agents of cacao black pod achieved similar genome size and gene model numbers by different mechanisms.</title>
        <authorList>
            <person name="Ali S."/>
            <person name="Shao J."/>
            <person name="Larry D.J."/>
            <person name="Kronmiller B."/>
            <person name="Shen D."/>
            <person name="Strem M.D."/>
            <person name="Melnick R.L."/>
            <person name="Guiltinan M.J."/>
            <person name="Tyler B.M."/>
            <person name="Meinhardt L.W."/>
            <person name="Bailey B.A."/>
        </authorList>
    </citation>
    <scope>NUCLEOTIDE SEQUENCE [LARGE SCALE GENOMIC DNA]</scope>
    <source>
        <strain evidence="11">zdho120</strain>
    </source>
</reference>
<sequence length="178" mass="19444">MLKPNELNYSITEKEILALLRVLNECHNMLVGKTIRVLTRHTTLGWLFRSKGLQGRLSQWAAILSPWRLEILRSAKGEEEILGALAASITPRAHVDSTLEDIPPRKGPSKTATIPVPKIGSTESLHVISFDGSARVKRGGAFSAVVWQLPNWDVVKAASGYAEGLTVNEAVCYSGSRS</sequence>
<evidence type="ECO:0000256" key="4">
    <source>
        <dbReference type="ARBA" id="ARBA00022722"/>
    </source>
</evidence>
<comment type="caution">
    <text evidence="10">The sequence shown here is derived from an EMBL/GenBank/DDBJ whole genome shotgun (WGS) entry which is preliminary data.</text>
</comment>
<keyword evidence="5" id="KW-0064">Aspartyl protease</keyword>
<dbReference type="GO" id="GO:0003964">
    <property type="term" value="F:RNA-directed DNA polymerase activity"/>
    <property type="evidence" value="ECO:0007669"/>
    <property type="project" value="UniProtKB-KW"/>
</dbReference>
<dbReference type="AlphaFoldDB" id="A0A225UNN1"/>
<evidence type="ECO:0000313" key="11">
    <source>
        <dbReference type="Proteomes" id="UP000198211"/>
    </source>
</evidence>